<dbReference type="eggNOG" id="COG0328">
    <property type="taxonomic scope" value="Bacteria"/>
</dbReference>
<dbReference type="CDD" id="cd09279">
    <property type="entry name" value="RNase_HI_like"/>
    <property type="match status" value="1"/>
</dbReference>
<evidence type="ECO:0000259" key="1">
    <source>
        <dbReference type="PROSITE" id="PS50879"/>
    </source>
</evidence>
<dbReference type="Pfam" id="PF13456">
    <property type="entry name" value="RVT_3"/>
    <property type="match status" value="1"/>
</dbReference>
<dbReference type="GO" id="GO:0004523">
    <property type="term" value="F:RNA-DNA hybrid ribonuclease activity"/>
    <property type="evidence" value="ECO:0007669"/>
    <property type="project" value="InterPro"/>
</dbReference>
<sequence>MLVDVYIDGASAGDPGPSGAGVYINFRNGQVESHSIPLEIMSNHEAEYEALLLALDLCLKQGLKMVSFRTDSKLIDDAIEKRYVKNKKYQLYLNQAIEKIDHFDLFFMKWIPSNQNKQADALARQAIRKKRK</sequence>
<dbReference type="GO" id="GO:0003676">
    <property type="term" value="F:nucleic acid binding"/>
    <property type="evidence" value="ECO:0007669"/>
    <property type="project" value="InterPro"/>
</dbReference>
<dbReference type="InterPro" id="IPR036397">
    <property type="entry name" value="RNaseH_sf"/>
</dbReference>
<dbReference type="PANTHER" id="PTHR46387">
    <property type="entry name" value="POLYNUCLEOTIDYL TRANSFERASE, RIBONUCLEASE H-LIKE SUPERFAMILY PROTEIN"/>
    <property type="match status" value="1"/>
</dbReference>
<dbReference type="RefSeq" id="WP_035667183.1">
    <property type="nucleotide sequence ID" value="NZ_BAUV01000047.1"/>
</dbReference>
<dbReference type="OrthoDB" id="7845843at2"/>
<accession>W4QYG0</accession>
<dbReference type="Gene3D" id="3.30.420.10">
    <property type="entry name" value="Ribonuclease H-like superfamily/Ribonuclease H"/>
    <property type="match status" value="1"/>
</dbReference>
<feature type="domain" description="RNase H type-1" evidence="1">
    <location>
        <begin position="1"/>
        <end position="128"/>
    </location>
</feature>
<keyword evidence="3" id="KW-1185">Reference proteome</keyword>
<gene>
    <name evidence="2" type="ORF">JCM9157_4153</name>
</gene>
<evidence type="ECO:0000313" key="3">
    <source>
        <dbReference type="Proteomes" id="UP000018896"/>
    </source>
</evidence>
<protein>
    <submittedName>
        <fullName evidence="2">RNase H</fullName>
    </submittedName>
</protein>
<dbReference type="InterPro" id="IPR012337">
    <property type="entry name" value="RNaseH-like_sf"/>
</dbReference>
<dbReference type="InterPro" id="IPR002156">
    <property type="entry name" value="RNaseH_domain"/>
</dbReference>
<proteinExistence type="predicted"/>
<dbReference type="EMBL" id="BAUV01000047">
    <property type="protein sequence ID" value="GAE36917.1"/>
    <property type="molecule type" value="Genomic_DNA"/>
</dbReference>
<comment type="caution">
    <text evidence="2">The sequence shown here is derived from an EMBL/GenBank/DDBJ whole genome shotgun (WGS) entry which is preliminary data.</text>
</comment>
<dbReference type="Proteomes" id="UP000018896">
    <property type="component" value="Unassembled WGS sequence"/>
</dbReference>
<organism evidence="2 3">
    <name type="scientific">Halalkalibacter akibai (strain ATCC 43226 / DSM 21942 / CIP 109018 / JCM 9157 / 1139)</name>
    <name type="common">Bacillus akibai</name>
    <dbReference type="NCBI Taxonomy" id="1236973"/>
    <lineage>
        <taxon>Bacteria</taxon>
        <taxon>Bacillati</taxon>
        <taxon>Bacillota</taxon>
        <taxon>Bacilli</taxon>
        <taxon>Bacillales</taxon>
        <taxon>Bacillaceae</taxon>
        <taxon>Halalkalibacter</taxon>
    </lineage>
</organism>
<dbReference type="PROSITE" id="PS50879">
    <property type="entry name" value="RNASE_H_1"/>
    <property type="match status" value="1"/>
</dbReference>
<dbReference type="STRING" id="1236973.JCM9157_4153"/>
<name>W4QYG0_HALA3</name>
<evidence type="ECO:0000313" key="2">
    <source>
        <dbReference type="EMBL" id="GAE36917.1"/>
    </source>
</evidence>
<reference evidence="2 3" key="1">
    <citation type="journal article" date="2014" name="Genome Announc.">
        <title>Draft Genome Sequences of Three Alkaliphilic Bacillus Strains, Bacillus wakoensis JCM 9140T, Bacillus akibai JCM 9157T, and Bacillus hemicellulosilyticus JCM 9152T.</title>
        <authorList>
            <person name="Yuki M."/>
            <person name="Oshima K."/>
            <person name="Suda W."/>
            <person name="Oshida Y."/>
            <person name="Kitamura K."/>
            <person name="Iida T."/>
            <person name="Hattori M."/>
            <person name="Ohkuma M."/>
        </authorList>
    </citation>
    <scope>NUCLEOTIDE SEQUENCE [LARGE SCALE GENOMIC DNA]</scope>
    <source>
        <strain evidence="2 3">JCM 9157</strain>
    </source>
</reference>
<dbReference type="AlphaFoldDB" id="W4QYG0"/>
<dbReference type="PANTHER" id="PTHR46387:SF2">
    <property type="entry name" value="RIBONUCLEASE HI"/>
    <property type="match status" value="1"/>
</dbReference>
<dbReference type="SUPFAM" id="SSF53098">
    <property type="entry name" value="Ribonuclease H-like"/>
    <property type="match status" value="1"/>
</dbReference>